<sequence length="153" mass="16570">MRLTEILKPQNIKLPLVANTKAEAIGALVTLLSDNGELTDPKKVLDAVLERETTRTTGIGNGLAIPHGKCTGTDHLVMAIGRPATPVDFQAIDGRPVSLIWLLASPPDKTGPHIHALARISRLMTIDKFRHALTEAKTSQEIFDAIVKQEAQL</sequence>
<dbReference type="InterPro" id="IPR016152">
    <property type="entry name" value="PTrfase/Anion_transptr"/>
</dbReference>
<dbReference type="AlphaFoldDB" id="A0A7M2X5I8"/>
<dbReference type="SUPFAM" id="SSF55804">
    <property type="entry name" value="Phoshotransferase/anion transport protein"/>
    <property type="match status" value="1"/>
</dbReference>
<evidence type="ECO:0000259" key="1">
    <source>
        <dbReference type="PROSITE" id="PS51094"/>
    </source>
</evidence>
<name>A0A7M2X5I8_9BACT</name>
<dbReference type="EMBL" id="CP063458">
    <property type="protein sequence ID" value="QOV92070.1"/>
    <property type="molecule type" value="Genomic_DNA"/>
</dbReference>
<feature type="domain" description="PTS EIIA type-2" evidence="1">
    <location>
        <begin position="5"/>
        <end position="149"/>
    </location>
</feature>
<dbReference type="PROSITE" id="PS00372">
    <property type="entry name" value="PTS_EIIA_TYPE_2_HIS"/>
    <property type="match status" value="1"/>
</dbReference>
<dbReference type="KEGG" id="hbs:IPV69_12240"/>
<dbReference type="PROSITE" id="PS51094">
    <property type="entry name" value="PTS_EIIA_TYPE_2"/>
    <property type="match status" value="1"/>
</dbReference>
<reference evidence="2 3" key="1">
    <citation type="submission" date="2020-10" db="EMBL/GenBank/DDBJ databases">
        <title>Wide distribution of Phycisphaera-like planctomycetes from WD2101 soil group in peatlands and genome analysis of the first cultivated representative.</title>
        <authorList>
            <person name="Dedysh S.N."/>
            <person name="Beletsky A.V."/>
            <person name="Ivanova A."/>
            <person name="Kulichevskaya I.S."/>
            <person name="Suzina N.E."/>
            <person name="Philippov D.A."/>
            <person name="Rakitin A.L."/>
            <person name="Mardanov A.V."/>
            <person name="Ravin N.V."/>
        </authorList>
    </citation>
    <scope>NUCLEOTIDE SEQUENCE [LARGE SCALE GENOMIC DNA]</scope>
    <source>
        <strain evidence="2 3">M1803</strain>
    </source>
</reference>
<dbReference type="InterPro" id="IPR002178">
    <property type="entry name" value="PTS_EIIA_type-2_dom"/>
</dbReference>
<keyword evidence="3" id="KW-1185">Reference proteome</keyword>
<protein>
    <submittedName>
        <fullName evidence="2">PTS sugar transporter subunit IIA</fullName>
    </submittedName>
</protein>
<proteinExistence type="predicted"/>
<dbReference type="RefSeq" id="WP_206295400.1">
    <property type="nucleotide sequence ID" value="NZ_CP063458.1"/>
</dbReference>
<dbReference type="InterPro" id="IPR051541">
    <property type="entry name" value="PTS_SugarTrans_NitroReg"/>
</dbReference>
<evidence type="ECO:0000313" key="3">
    <source>
        <dbReference type="Proteomes" id="UP000593765"/>
    </source>
</evidence>
<dbReference type="Proteomes" id="UP000593765">
    <property type="component" value="Chromosome"/>
</dbReference>
<accession>A0A7M2X5I8</accession>
<dbReference type="CDD" id="cd00211">
    <property type="entry name" value="PTS_IIA_fru"/>
    <property type="match status" value="1"/>
</dbReference>
<dbReference type="Gene3D" id="3.40.930.10">
    <property type="entry name" value="Mannitol-specific EII, Chain A"/>
    <property type="match status" value="1"/>
</dbReference>
<dbReference type="Pfam" id="PF00359">
    <property type="entry name" value="PTS_EIIA_2"/>
    <property type="match status" value="1"/>
</dbReference>
<dbReference type="PANTHER" id="PTHR47738">
    <property type="entry name" value="PTS SYSTEM FRUCTOSE-LIKE EIIA COMPONENT-RELATED"/>
    <property type="match status" value="1"/>
</dbReference>
<evidence type="ECO:0000313" key="2">
    <source>
        <dbReference type="EMBL" id="QOV92070.1"/>
    </source>
</evidence>
<keyword evidence="2" id="KW-0813">Transport</keyword>
<organism evidence="2 3">
    <name type="scientific">Humisphaera borealis</name>
    <dbReference type="NCBI Taxonomy" id="2807512"/>
    <lineage>
        <taxon>Bacteria</taxon>
        <taxon>Pseudomonadati</taxon>
        <taxon>Planctomycetota</taxon>
        <taxon>Phycisphaerae</taxon>
        <taxon>Tepidisphaerales</taxon>
        <taxon>Tepidisphaeraceae</taxon>
        <taxon>Humisphaera</taxon>
    </lineage>
</organism>
<keyword evidence="2" id="KW-0762">Sugar transport</keyword>
<gene>
    <name evidence="2" type="ORF">IPV69_12240</name>
</gene>